<feature type="compositionally biased region" description="Pro residues" evidence="1">
    <location>
        <begin position="68"/>
        <end position="77"/>
    </location>
</feature>
<organism evidence="2 3">
    <name type="scientific">Actinidia rufa</name>
    <dbReference type="NCBI Taxonomy" id="165716"/>
    <lineage>
        <taxon>Eukaryota</taxon>
        <taxon>Viridiplantae</taxon>
        <taxon>Streptophyta</taxon>
        <taxon>Embryophyta</taxon>
        <taxon>Tracheophyta</taxon>
        <taxon>Spermatophyta</taxon>
        <taxon>Magnoliopsida</taxon>
        <taxon>eudicotyledons</taxon>
        <taxon>Gunneridae</taxon>
        <taxon>Pentapetalae</taxon>
        <taxon>asterids</taxon>
        <taxon>Ericales</taxon>
        <taxon>Actinidiaceae</taxon>
        <taxon>Actinidia</taxon>
    </lineage>
</organism>
<dbReference type="AlphaFoldDB" id="A0A7J0GYL5"/>
<gene>
    <name evidence="2" type="ORF">Acr_25g0000230</name>
</gene>
<evidence type="ECO:0000313" key="3">
    <source>
        <dbReference type="Proteomes" id="UP000585474"/>
    </source>
</evidence>
<reference evidence="2 3" key="1">
    <citation type="submission" date="2019-07" db="EMBL/GenBank/DDBJ databases">
        <title>De Novo Assembly of kiwifruit Actinidia rufa.</title>
        <authorList>
            <person name="Sugita-Konishi S."/>
            <person name="Sato K."/>
            <person name="Mori E."/>
            <person name="Abe Y."/>
            <person name="Kisaki G."/>
            <person name="Hamano K."/>
            <person name="Suezawa K."/>
            <person name="Otani M."/>
            <person name="Fukuda T."/>
            <person name="Manabe T."/>
            <person name="Gomi K."/>
            <person name="Tabuchi M."/>
            <person name="Akimitsu K."/>
            <person name="Kataoka I."/>
        </authorList>
    </citation>
    <scope>NUCLEOTIDE SEQUENCE [LARGE SCALE GENOMIC DNA]</scope>
    <source>
        <strain evidence="3">cv. Fuchu</strain>
    </source>
</reference>
<feature type="region of interest" description="Disordered" evidence="1">
    <location>
        <begin position="62"/>
        <end position="92"/>
    </location>
</feature>
<sequence>MREDRLDHLGDAYYGIRHDVDRLRNLYMEQGSRVEKIGNLCETVKEDYEQHFNSIHTDLEGLWNEIPPQHPPPPPVAPGEAPYHPYYRDPPY</sequence>
<dbReference type="EMBL" id="BJWL01000025">
    <property type="protein sequence ID" value="GFZ15614.1"/>
    <property type="molecule type" value="Genomic_DNA"/>
</dbReference>
<dbReference type="Proteomes" id="UP000585474">
    <property type="component" value="Unassembled WGS sequence"/>
</dbReference>
<name>A0A7J0GYL5_9ERIC</name>
<evidence type="ECO:0000256" key="1">
    <source>
        <dbReference type="SAM" id="MobiDB-lite"/>
    </source>
</evidence>
<protein>
    <submittedName>
        <fullName evidence="2">Uncharacterized protein</fullName>
    </submittedName>
</protein>
<proteinExistence type="predicted"/>
<keyword evidence="3" id="KW-1185">Reference proteome</keyword>
<comment type="caution">
    <text evidence="2">The sequence shown here is derived from an EMBL/GenBank/DDBJ whole genome shotgun (WGS) entry which is preliminary data.</text>
</comment>
<evidence type="ECO:0000313" key="2">
    <source>
        <dbReference type="EMBL" id="GFZ15614.1"/>
    </source>
</evidence>
<accession>A0A7J0GYL5</accession>